<evidence type="ECO:0000313" key="1">
    <source>
        <dbReference type="EMBL" id="EEB16729.1"/>
    </source>
</evidence>
<name>E0VTK2_PEDHC</name>
<sequence>MAVGCFETNQKLLKLESPKKSRSEILGTSSMIKNRQKTNKSSVIKESKSKNSINNYDYENLSSIFNNLDVGGGCLPNDEELGIAFDKFWDSVKTGLEKNCTLLGPDTTSIDSKMSQIHNRIMYNQEILKSANEKLKSINFQTEKQNFNMWRDNMYKNNSNENDGSNSRKIDIKALDLEIEKLKRRKSDKNVFLKSSPGVSNFHKTMETTLNMLDKIQNVNEFQDNNYDSNINDIKNDFHLSYIKSPDVIAVSDEE</sequence>
<evidence type="ECO:0000313" key="3">
    <source>
        <dbReference type="Proteomes" id="UP000009046"/>
    </source>
</evidence>
<reference evidence="1" key="1">
    <citation type="submission" date="2007-04" db="EMBL/GenBank/DDBJ databases">
        <title>Annotation of Pediculus humanus corporis strain USDA.</title>
        <authorList>
            <person name="Kirkness E."/>
            <person name="Hannick L."/>
            <person name="Hass B."/>
            <person name="Bruggner R."/>
            <person name="Lawson D."/>
            <person name="Bidwell S."/>
            <person name="Joardar V."/>
            <person name="Caler E."/>
            <person name="Walenz B."/>
            <person name="Inman J."/>
            <person name="Schobel S."/>
            <person name="Galinsky K."/>
            <person name="Amedeo P."/>
            <person name="Strausberg R."/>
        </authorList>
    </citation>
    <scope>NUCLEOTIDE SEQUENCE</scope>
    <source>
        <strain evidence="1">USDA</strain>
    </source>
</reference>
<dbReference type="GeneID" id="8230456"/>
<dbReference type="InParanoid" id="E0VTK2"/>
<reference evidence="2" key="3">
    <citation type="submission" date="2020-05" db="UniProtKB">
        <authorList>
            <consortium name="EnsemblMetazoa"/>
        </authorList>
    </citation>
    <scope>IDENTIFICATION</scope>
    <source>
        <strain evidence="2">USDA</strain>
    </source>
</reference>
<organism>
    <name type="scientific">Pediculus humanus subsp. corporis</name>
    <name type="common">Body louse</name>
    <dbReference type="NCBI Taxonomy" id="121224"/>
    <lineage>
        <taxon>Eukaryota</taxon>
        <taxon>Metazoa</taxon>
        <taxon>Ecdysozoa</taxon>
        <taxon>Arthropoda</taxon>
        <taxon>Hexapoda</taxon>
        <taxon>Insecta</taxon>
        <taxon>Pterygota</taxon>
        <taxon>Neoptera</taxon>
        <taxon>Paraneoptera</taxon>
        <taxon>Psocodea</taxon>
        <taxon>Troctomorpha</taxon>
        <taxon>Phthiraptera</taxon>
        <taxon>Anoplura</taxon>
        <taxon>Pediculidae</taxon>
        <taxon>Pediculus</taxon>
    </lineage>
</organism>
<dbReference type="HOGENOM" id="CLU_1091106_0_0_1"/>
<gene>
    <name evidence="2" type="primary">8230456</name>
    <name evidence="1" type="ORF">Phum_PHUM433710</name>
</gene>
<dbReference type="VEuPathDB" id="VectorBase:PHUM433710"/>
<keyword evidence="3" id="KW-1185">Reference proteome</keyword>
<dbReference type="KEGG" id="phu:Phum_PHUM433710"/>
<dbReference type="EMBL" id="AAZO01005299">
    <property type="status" value="NOT_ANNOTATED_CDS"/>
    <property type="molecule type" value="Genomic_DNA"/>
</dbReference>
<protein>
    <submittedName>
        <fullName evidence="1 2">Uncharacterized protein</fullName>
    </submittedName>
</protein>
<dbReference type="Proteomes" id="UP000009046">
    <property type="component" value="Unassembled WGS sequence"/>
</dbReference>
<dbReference type="EMBL" id="DS235767">
    <property type="protein sequence ID" value="EEB16729.1"/>
    <property type="molecule type" value="Genomic_DNA"/>
</dbReference>
<accession>E0VTK2</accession>
<dbReference type="RefSeq" id="XP_002429467.1">
    <property type="nucleotide sequence ID" value="XM_002429422.1"/>
</dbReference>
<evidence type="ECO:0000313" key="2">
    <source>
        <dbReference type="EnsemblMetazoa" id="PHUM433710-PA"/>
    </source>
</evidence>
<dbReference type="CTD" id="8230456"/>
<dbReference type="AlphaFoldDB" id="E0VTK2"/>
<dbReference type="EnsemblMetazoa" id="PHUM433710-RA">
    <property type="protein sequence ID" value="PHUM433710-PA"/>
    <property type="gene ID" value="PHUM433710"/>
</dbReference>
<proteinExistence type="predicted"/>
<reference evidence="1" key="2">
    <citation type="submission" date="2007-04" db="EMBL/GenBank/DDBJ databases">
        <title>The genome of the human body louse.</title>
        <authorList>
            <consortium name="The Human Body Louse Genome Consortium"/>
            <person name="Kirkness E."/>
            <person name="Walenz B."/>
            <person name="Hass B."/>
            <person name="Bruggner R."/>
            <person name="Strausberg R."/>
        </authorList>
    </citation>
    <scope>NUCLEOTIDE SEQUENCE</scope>
    <source>
        <strain evidence="1">USDA</strain>
    </source>
</reference>